<accession>A0A2N3HR75</accession>
<keyword evidence="3" id="KW-1185">Reference proteome</keyword>
<dbReference type="EMBL" id="MVDD01000024">
    <property type="protein sequence ID" value="PKQ60561.1"/>
    <property type="molecule type" value="Genomic_DNA"/>
</dbReference>
<dbReference type="AlphaFoldDB" id="A0A2N3HR75"/>
<sequence>MAVIDNIYIERKTVKWLTDQIKEELLSVDNSFQRQYIWTVKNQAKLIETILMGYAIPEIYLWEQATDSVTGNTELSIIDGQQRLGSIFDFINEKFTLKSSYLDNKDALYANKSFSSLTEDERNIIWKYPISVRFIKVEVHREDIVNMFLRLNSTNTTLNPQELRNAEYNGLFLRLSNELSKIDLWESIGLFTGSEYRRMKDIEFISSLLLFIRFGIEEEVTQTSINKAYDTFNEEYEEYEDDKSLFFEIVDCVNLIVNGDEKVSKFISKKVHFYTLFNLAYYVCRQSSAISSQIIERYKHFVNSYSDLETIKSKLNPSYLELISEYYALCQEGTQRKSNRIRRFEILKEIVENNYTQHAV</sequence>
<feature type="domain" description="GmrSD restriction endonucleases N-terminal" evidence="1">
    <location>
        <begin position="28"/>
        <end position="168"/>
    </location>
</feature>
<dbReference type="PANTHER" id="PTHR39639">
    <property type="entry name" value="CHROMOSOME 16, WHOLE GENOME SHOTGUN SEQUENCE"/>
    <property type="match status" value="1"/>
</dbReference>
<dbReference type="InterPro" id="IPR004919">
    <property type="entry name" value="GmrSD_N"/>
</dbReference>
<evidence type="ECO:0000313" key="3">
    <source>
        <dbReference type="Proteomes" id="UP000233535"/>
    </source>
</evidence>
<gene>
    <name evidence="2" type="ORF">BZG02_19035</name>
</gene>
<dbReference type="RefSeq" id="WP_101263344.1">
    <property type="nucleotide sequence ID" value="NZ_MVDD01000024.1"/>
</dbReference>
<dbReference type="PANTHER" id="PTHR39639:SF1">
    <property type="entry name" value="DUF262 DOMAIN-CONTAINING PROTEIN"/>
    <property type="match status" value="1"/>
</dbReference>
<proteinExistence type="predicted"/>
<protein>
    <recommendedName>
        <fullName evidence="1">GmrSD restriction endonucleases N-terminal domain-containing protein</fullName>
    </recommendedName>
</protein>
<dbReference type="Proteomes" id="UP000233535">
    <property type="component" value="Unassembled WGS sequence"/>
</dbReference>
<evidence type="ECO:0000259" key="1">
    <source>
        <dbReference type="Pfam" id="PF03235"/>
    </source>
</evidence>
<reference evidence="2 3" key="1">
    <citation type="journal article" date="2017" name="Front. Microbiol.">
        <title>Labilibaculum manganireducens gen. nov., sp. nov. and Labilibaculum filiforme sp. nov., Novel Bacteroidetes Isolated from Subsurface Sediments of the Baltic Sea.</title>
        <authorList>
            <person name="Vandieken V."/>
            <person name="Marshall I.P."/>
            <person name="Niemann H."/>
            <person name="Engelen B."/>
            <person name="Cypionka H."/>
        </authorList>
    </citation>
    <scope>NUCLEOTIDE SEQUENCE [LARGE SCALE GENOMIC DNA]</scope>
    <source>
        <strain evidence="2 3">59.16B</strain>
    </source>
</reference>
<dbReference type="Pfam" id="PF03235">
    <property type="entry name" value="GmrSD_N"/>
    <property type="match status" value="1"/>
</dbReference>
<evidence type="ECO:0000313" key="2">
    <source>
        <dbReference type="EMBL" id="PKQ60561.1"/>
    </source>
</evidence>
<comment type="caution">
    <text evidence="2">The sequence shown here is derived from an EMBL/GenBank/DDBJ whole genome shotgun (WGS) entry which is preliminary data.</text>
</comment>
<name>A0A2N3HR75_9BACT</name>
<dbReference type="OrthoDB" id="9764212at2"/>
<organism evidence="2 3">
    <name type="scientific">Labilibaculum filiforme</name>
    <dbReference type="NCBI Taxonomy" id="1940526"/>
    <lineage>
        <taxon>Bacteria</taxon>
        <taxon>Pseudomonadati</taxon>
        <taxon>Bacteroidota</taxon>
        <taxon>Bacteroidia</taxon>
        <taxon>Marinilabiliales</taxon>
        <taxon>Marinifilaceae</taxon>
        <taxon>Labilibaculum</taxon>
    </lineage>
</organism>